<dbReference type="EMBL" id="PCUC01000143">
    <property type="protein sequence ID" value="PIQ05499.1"/>
    <property type="molecule type" value="Genomic_DNA"/>
</dbReference>
<name>A0A2H0FG13_9BACT</name>
<organism evidence="1 2">
    <name type="scientific">Candidatus Nealsonbacteria bacterium CG18_big_fil_WC_8_21_14_2_50_37_10</name>
    <dbReference type="NCBI Taxonomy" id="1974717"/>
    <lineage>
        <taxon>Bacteria</taxon>
        <taxon>Candidatus Nealsoniibacteriota</taxon>
    </lineage>
</organism>
<comment type="caution">
    <text evidence="1">The sequence shown here is derived from an EMBL/GenBank/DDBJ whole genome shotgun (WGS) entry which is preliminary data.</text>
</comment>
<evidence type="ECO:0000313" key="2">
    <source>
        <dbReference type="Proteomes" id="UP000230778"/>
    </source>
</evidence>
<proteinExistence type="predicted"/>
<feature type="non-terminal residue" evidence="1">
    <location>
        <position position="124"/>
    </location>
</feature>
<sequence length="124" mass="14492">MDEIINKETAKKLMEIKGEIRGMDLKSDADFVIKERGKEGLNKVEEELKEVGYPLEYEKLKTMGFYPGGLRALSLLAVKKALNFNDEKIREMERYAIKVSFIVKIFIRYFSPISKFFFKETPKI</sequence>
<gene>
    <name evidence="1" type="ORF">COW72_02755</name>
</gene>
<dbReference type="AlphaFoldDB" id="A0A2H0FG13"/>
<reference evidence="1 2" key="1">
    <citation type="submission" date="2017-09" db="EMBL/GenBank/DDBJ databases">
        <title>Depth-based differentiation of microbial function through sediment-hosted aquifers and enrichment of novel symbionts in the deep terrestrial subsurface.</title>
        <authorList>
            <person name="Probst A.J."/>
            <person name="Ladd B."/>
            <person name="Jarett J.K."/>
            <person name="Geller-Mcgrath D.E."/>
            <person name="Sieber C.M."/>
            <person name="Emerson J.B."/>
            <person name="Anantharaman K."/>
            <person name="Thomas B.C."/>
            <person name="Malmstrom R."/>
            <person name="Stieglmeier M."/>
            <person name="Klingl A."/>
            <person name="Woyke T."/>
            <person name="Ryan C.M."/>
            <person name="Banfield J.F."/>
        </authorList>
    </citation>
    <scope>NUCLEOTIDE SEQUENCE [LARGE SCALE GENOMIC DNA]</scope>
    <source>
        <strain evidence="1">CG18_big_fil_WC_8_21_14_2_50_37_10</strain>
    </source>
</reference>
<dbReference type="Proteomes" id="UP000230778">
    <property type="component" value="Unassembled WGS sequence"/>
</dbReference>
<protein>
    <submittedName>
        <fullName evidence="1">Uncharacterized protein</fullName>
    </submittedName>
</protein>
<evidence type="ECO:0000313" key="1">
    <source>
        <dbReference type="EMBL" id="PIQ05499.1"/>
    </source>
</evidence>
<accession>A0A2H0FG13</accession>